<evidence type="ECO:0000259" key="1">
    <source>
        <dbReference type="PROSITE" id="PS51787"/>
    </source>
</evidence>
<dbReference type="InterPro" id="IPR046336">
    <property type="entry name" value="Lon_prtase_N_sf"/>
</dbReference>
<dbReference type="PANTHER" id="PTHR46732">
    <property type="entry name" value="ATP-DEPENDENT PROTEASE LA (LON) DOMAIN PROTEIN"/>
    <property type="match status" value="1"/>
</dbReference>
<name>A0A6J6EWX2_9ZZZZ</name>
<reference evidence="2" key="1">
    <citation type="submission" date="2020-05" db="EMBL/GenBank/DDBJ databases">
        <authorList>
            <person name="Chiriac C."/>
            <person name="Salcher M."/>
            <person name="Ghai R."/>
            <person name="Kavagutti S V."/>
        </authorList>
    </citation>
    <scope>NUCLEOTIDE SEQUENCE</scope>
</reference>
<gene>
    <name evidence="2" type="ORF">UFOPK1767_00237</name>
</gene>
<organism evidence="2">
    <name type="scientific">freshwater metagenome</name>
    <dbReference type="NCBI Taxonomy" id="449393"/>
    <lineage>
        <taxon>unclassified sequences</taxon>
        <taxon>metagenomes</taxon>
        <taxon>ecological metagenomes</taxon>
    </lineage>
</organism>
<proteinExistence type="predicted"/>
<evidence type="ECO:0000313" key="2">
    <source>
        <dbReference type="EMBL" id="CAB4579895.1"/>
    </source>
</evidence>
<dbReference type="EMBL" id="CAEZTZ010000016">
    <property type="protein sequence ID" value="CAB4579895.1"/>
    <property type="molecule type" value="Genomic_DNA"/>
</dbReference>
<dbReference type="SMART" id="SM00464">
    <property type="entry name" value="LON"/>
    <property type="match status" value="1"/>
</dbReference>
<dbReference type="PROSITE" id="PS51787">
    <property type="entry name" value="LON_N"/>
    <property type="match status" value="1"/>
</dbReference>
<feature type="domain" description="Lon N-terminal" evidence="1">
    <location>
        <begin position="1"/>
        <end position="195"/>
    </location>
</feature>
<dbReference type="Gene3D" id="2.30.130.40">
    <property type="entry name" value="LON domain-like"/>
    <property type="match status" value="1"/>
</dbReference>
<accession>A0A6J6EWX2</accession>
<dbReference type="SUPFAM" id="SSF88697">
    <property type="entry name" value="PUA domain-like"/>
    <property type="match status" value="1"/>
</dbReference>
<dbReference type="AlphaFoldDB" id="A0A6J6EWX2"/>
<dbReference type="InterPro" id="IPR015947">
    <property type="entry name" value="PUA-like_sf"/>
</dbReference>
<dbReference type="InterPro" id="IPR003111">
    <property type="entry name" value="Lon_prtase_N"/>
</dbReference>
<dbReference type="PANTHER" id="PTHR46732:SF8">
    <property type="entry name" value="ATP-DEPENDENT PROTEASE LA (LON) DOMAIN PROTEIN"/>
    <property type="match status" value="1"/>
</dbReference>
<protein>
    <submittedName>
        <fullName evidence="2">Unannotated protein</fullName>
    </submittedName>
</protein>
<dbReference type="Pfam" id="PF02190">
    <property type="entry name" value="LON_substr_bdg"/>
    <property type="match status" value="1"/>
</dbReference>
<sequence length="214" mass="23340">MTVMPMFPLGSVLFPSMPLTLRIFEERYLKLLGDLMSSDTPEFGVVLVSRGSEVGGGEQRMTIGTVASVTEIGTTDEFLGLESFGSRRFRVNDWLPDDPYPIAEIDFIPDLIWEDSLMPARVHLESQVRTLLSLASEFGELVFDADIELSDDPMSAAWQLAGILPIGELDRFDLLSSQSAEELLARAYSIATSGIETVRAMLASGGEPDATGNS</sequence>